<dbReference type="Proteomes" id="UP000749559">
    <property type="component" value="Unassembled WGS sequence"/>
</dbReference>
<accession>A0A8J1YA15</accession>
<dbReference type="Gene3D" id="1.20.1070.10">
    <property type="entry name" value="Rhodopsin 7-helix transmembrane proteins"/>
    <property type="match status" value="1"/>
</dbReference>
<proteinExistence type="inferred from homology"/>
<keyword evidence="10" id="KW-1185">Reference proteome</keyword>
<dbReference type="CDD" id="cd14978">
    <property type="entry name" value="7tmA_FMRFamide_R-like"/>
    <property type="match status" value="1"/>
</dbReference>
<evidence type="ECO:0000256" key="7">
    <source>
        <dbReference type="ARBA" id="ARBA00023224"/>
    </source>
</evidence>
<comment type="similarity">
    <text evidence="8">Belongs to the G-protein coupled receptor 1 family.</text>
</comment>
<evidence type="ECO:0000256" key="3">
    <source>
        <dbReference type="ARBA" id="ARBA00022989"/>
    </source>
</evidence>
<keyword evidence="4 8" id="KW-0297">G-protein coupled receptor</keyword>
<dbReference type="OrthoDB" id="9990906at2759"/>
<dbReference type="PROSITE" id="PS50262">
    <property type="entry name" value="G_PROTEIN_RECEP_F1_2"/>
    <property type="match status" value="1"/>
</dbReference>
<sequence>GFSRYKAWFEVSHATSLLQSQKAMNDSEDTLDSAASTFLADVGLFSEEDVDGLEDLDGGDIFSLFSNRSLQHTQQLCAMNSIIRSIYANSDSSSSDIDFGNYYNSNITCNDTIVQGTASDSNDPAILTIGRRFYVYLTPIIILIGLIGNSLSLKVFTSRRMRKQSSSYYLATLSGSDLLTLLLYVLPSWLKEASPLITGDQRLGFIDYDGVCHLYVYFAYVFRFLSVWLIVIFTVERYIGVCHPLRRREMCTTSCAGKGVISIAACSLLVFATKPALSGVYETVAGGEVHRCTSRPNFKYVSFIFDSVFAVLTTFVPFIIILSMNSLIVRKLFLHKKRQRRDKLVSPENRMKIEFTLILLTISTGFIALSLPYFVAWCKKFNLSQYMSSRTYEMNANMDEYKCIQGLVLITQTIFFINYCSNFFLYSLTGAYFRSELKHSLGYSAWQTRRASSLSLSRGMSKSTRHSWV</sequence>
<dbReference type="EMBL" id="CAIIXF020000001">
    <property type="protein sequence ID" value="CAH1772766.1"/>
    <property type="molecule type" value="Genomic_DNA"/>
</dbReference>
<dbReference type="PANTHER" id="PTHR24243">
    <property type="entry name" value="G-PROTEIN COUPLED RECEPTOR"/>
    <property type="match status" value="1"/>
</dbReference>
<dbReference type="GO" id="GO:0005886">
    <property type="term" value="C:plasma membrane"/>
    <property type="evidence" value="ECO:0007669"/>
    <property type="project" value="TreeGrafter"/>
</dbReference>
<evidence type="ECO:0000313" key="10">
    <source>
        <dbReference type="Proteomes" id="UP000749559"/>
    </source>
</evidence>
<evidence type="ECO:0000313" key="9">
    <source>
        <dbReference type="EMBL" id="CAH1772766.1"/>
    </source>
</evidence>
<organism evidence="9 10">
    <name type="scientific">Owenia fusiformis</name>
    <name type="common">Polychaete worm</name>
    <dbReference type="NCBI Taxonomy" id="6347"/>
    <lineage>
        <taxon>Eukaryota</taxon>
        <taxon>Metazoa</taxon>
        <taxon>Spiralia</taxon>
        <taxon>Lophotrochozoa</taxon>
        <taxon>Annelida</taxon>
        <taxon>Polychaeta</taxon>
        <taxon>Sedentaria</taxon>
        <taxon>Canalipalpata</taxon>
        <taxon>Sabellida</taxon>
        <taxon>Oweniida</taxon>
        <taxon>Oweniidae</taxon>
        <taxon>Owenia</taxon>
    </lineage>
</organism>
<evidence type="ECO:0000256" key="1">
    <source>
        <dbReference type="ARBA" id="ARBA00004141"/>
    </source>
</evidence>
<gene>
    <name evidence="9" type="ORF">OFUS_LOCUS479</name>
</gene>
<comment type="caution">
    <text evidence="9">The sequence shown here is derived from an EMBL/GenBank/DDBJ whole genome shotgun (WGS) entry which is preliminary data.</text>
</comment>
<evidence type="ECO:0000256" key="2">
    <source>
        <dbReference type="ARBA" id="ARBA00022692"/>
    </source>
</evidence>
<evidence type="ECO:0000256" key="4">
    <source>
        <dbReference type="ARBA" id="ARBA00023040"/>
    </source>
</evidence>
<dbReference type="GO" id="GO:0004930">
    <property type="term" value="F:G protein-coupled receptor activity"/>
    <property type="evidence" value="ECO:0007669"/>
    <property type="project" value="UniProtKB-KW"/>
</dbReference>
<dbReference type="InterPro" id="IPR017452">
    <property type="entry name" value="GPCR_Rhodpsn_7TM"/>
</dbReference>
<comment type="subcellular location">
    <subcellularLocation>
        <location evidence="1">Membrane</location>
        <topology evidence="1">Multi-pass membrane protein</topology>
    </subcellularLocation>
</comment>
<feature type="non-terminal residue" evidence="9">
    <location>
        <position position="1"/>
    </location>
</feature>
<dbReference type="PROSITE" id="PS00237">
    <property type="entry name" value="G_PROTEIN_RECEP_F1_1"/>
    <property type="match status" value="1"/>
</dbReference>
<evidence type="ECO:0000256" key="8">
    <source>
        <dbReference type="RuleBase" id="RU000688"/>
    </source>
</evidence>
<dbReference type="Pfam" id="PF00001">
    <property type="entry name" value="7tm_1"/>
    <property type="match status" value="1"/>
</dbReference>
<name>A0A8J1YA15_OWEFU</name>
<keyword evidence="2 8" id="KW-0812">Transmembrane</keyword>
<dbReference type="AlphaFoldDB" id="A0A8J1YA15"/>
<evidence type="ECO:0000256" key="6">
    <source>
        <dbReference type="ARBA" id="ARBA00023170"/>
    </source>
</evidence>
<keyword evidence="6 8" id="KW-0675">Receptor</keyword>
<dbReference type="InterPro" id="IPR000276">
    <property type="entry name" value="GPCR_Rhodpsn"/>
</dbReference>
<protein>
    <submittedName>
        <fullName evidence="9">Uncharacterized protein</fullName>
    </submittedName>
</protein>
<dbReference type="PANTHER" id="PTHR24243:SF230">
    <property type="entry name" value="G-PROTEIN COUPLED RECEPTORS FAMILY 1 PROFILE DOMAIN-CONTAINING PROTEIN"/>
    <property type="match status" value="1"/>
</dbReference>
<keyword evidence="3" id="KW-1133">Transmembrane helix</keyword>
<dbReference type="PRINTS" id="PR00237">
    <property type="entry name" value="GPCRRHODOPSN"/>
</dbReference>
<reference evidence="9" key="1">
    <citation type="submission" date="2022-03" db="EMBL/GenBank/DDBJ databases">
        <authorList>
            <person name="Martin C."/>
        </authorList>
    </citation>
    <scope>NUCLEOTIDE SEQUENCE</scope>
</reference>
<keyword evidence="5" id="KW-0472">Membrane</keyword>
<evidence type="ECO:0000256" key="5">
    <source>
        <dbReference type="ARBA" id="ARBA00023136"/>
    </source>
</evidence>
<dbReference type="SUPFAM" id="SSF81321">
    <property type="entry name" value="Family A G protein-coupled receptor-like"/>
    <property type="match status" value="1"/>
</dbReference>
<keyword evidence="7 8" id="KW-0807">Transducer</keyword>